<dbReference type="AlphaFoldDB" id="X1A9U0"/>
<keyword evidence="1" id="KW-0812">Transmembrane</keyword>
<gene>
    <name evidence="2" type="ORF">S01H4_11684</name>
</gene>
<comment type="caution">
    <text evidence="2">The sequence shown here is derived from an EMBL/GenBank/DDBJ whole genome shotgun (WGS) entry which is preliminary data.</text>
</comment>
<organism evidence="2">
    <name type="scientific">marine sediment metagenome</name>
    <dbReference type="NCBI Taxonomy" id="412755"/>
    <lineage>
        <taxon>unclassified sequences</taxon>
        <taxon>metagenomes</taxon>
        <taxon>ecological metagenomes</taxon>
    </lineage>
</organism>
<reference evidence="2" key="1">
    <citation type="journal article" date="2014" name="Front. Microbiol.">
        <title>High frequency of phylogenetically diverse reductive dehalogenase-homologous genes in deep subseafloor sedimentary metagenomes.</title>
        <authorList>
            <person name="Kawai M."/>
            <person name="Futagami T."/>
            <person name="Toyoda A."/>
            <person name="Takaki Y."/>
            <person name="Nishi S."/>
            <person name="Hori S."/>
            <person name="Arai W."/>
            <person name="Tsubouchi T."/>
            <person name="Morono Y."/>
            <person name="Uchiyama I."/>
            <person name="Ito T."/>
            <person name="Fujiyama A."/>
            <person name="Inagaki F."/>
            <person name="Takami H."/>
        </authorList>
    </citation>
    <scope>NUCLEOTIDE SEQUENCE</scope>
    <source>
        <strain evidence="2">Expedition CK06-06</strain>
    </source>
</reference>
<dbReference type="EMBL" id="BART01004785">
    <property type="protein sequence ID" value="GAG56926.1"/>
    <property type="molecule type" value="Genomic_DNA"/>
</dbReference>
<accession>X1A9U0</accession>
<protein>
    <submittedName>
        <fullName evidence="2">Uncharacterized protein</fullName>
    </submittedName>
</protein>
<keyword evidence="1" id="KW-0472">Membrane</keyword>
<feature type="non-terminal residue" evidence="2">
    <location>
        <position position="40"/>
    </location>
</feature>
<feature type="transmembrane region" description="Helical" evidence="1">
    <location>
        <begin position="20"/>
        <end position="38"/>
    </location>
</feature>
<name>X1A9U0_9ZZZZ</name>
<proteinExistence type="predicted"/>
<sequence>MWFTGLYETLIGNEDPFFHGLSYLAVFSLLASIAAFYLTS</sequence>
<evidence type="ECO:0000256" key="1">
    <source>
        <dbReference type="SAM" id="Phobius"/>
    </source>
</evidence>
<evidence type="ECO:0000313" key="2">
    <source>
        <dbReference type="EMBL" id="GAG56926.1"/>
    </source>
</evidence>
<keyword evidence="1" id="KW-1133">Transmembrane helix</keyword>